<feature type="transmembrane region" description="Helical" evidence="6">
    <location>
        <begin position="152"/>
        <end position="175"/>
    </location>
</feature>
<dbReference type="PRINTS" id="PR00249">
    <property type="entry name" value="GPCRSECRETIN"/>
</dbReference>
<feature type="transmembrane region" description="Helical" evidence="6">
    <location>
        <begin position="42"/>
        <end position="61"/>
    </location>
</feature>
<reference evidence="9" key="1">
    <citation type="submission" date="2025-08" db="UniProtKB">
        <authorList>
            <consortium name="RefSeq"/>
        </authorList>
    </citation>
    <scope>IDENTIFICATION</scope>
    <source>
        <tissue evidence="9">Testes</tissue>
    </source>
</reference>
<evidence type="ECO:0000256" key="3">
    <source>
        <dbReference type="ARBA" id="ARBA00022989"/>
    </source>
</evidence>
<keyword evidence="4 6" id="KW-0472">Membrane</keyword>
<evidence type="ECO:0000313" key="9">
    <source>
        <dbReference type="RefSeq" id="XP_006821230.1"/>
    </source>
</evidence>
<keyword evidence="3 6" id="KW-1133">Transmembrane helix</keyword>
<keyword evidence="8" id="KW-1185">Reference proteome</keyword>
<accession>A0ABM0MMI9</accession>
<dbReference type="InterPro" id="IPR000832">
    <property type="entry name" value="GPCR_2_secretin-like"/>
</dbReference>
<proteinExistence type="predicted"/>
<dbReference type="InterPro" id="IPR017981">
    <property type="entry name" value="GPCR_2-like_7TM"/>
</dbReference>
<dbReference type="PANTHER" id="PTHR12011:SF471">
    <property type="entry name" value="G-PROTEIN COUPLED RECEPTORS FAMILY 2 PROFILE 2 DOMAIN-CONTAINING PROTEIN"/>
    <property type="match status" value="1"/>
</dbReference>
<feature type="region of interest" description="Disordered" evidence="5">
    <location>
        <begin position="273"/>
        <end position="292"/>
    </location>
</feature>
<feature type="transmembrane region" description="Helical" evidence="6">
    <location>
        <begin position="128"/>
        <end position="146"/>
    </location>
</feature>
<evidence type="ECO:0000313" key="8">
    <source>
        <dbReference type="Proteomes" id="UP000694865"/>
    </source>
</evidence>
<feature type="transmembrane region" description="Helical" evidence="6">
    <location>
        <begin position="81"/>
        <end position="107"/>
    </location>
</feature>
<dbReference type="GeneID" id="100367891"/>
<comment type="subcellular location">
    <subcellularLocation>
        <location evidence="1">Membrane</location>
        <topology evidence="1">Multi-pass membrane protein</topology>
    </subcellularLocation>
</comment>
<gene>
    <name evidence="9" type="primary">LOC100367891</name>
</gene>
<dbReference type="Gene3D" id="1.20.1070.10">
    <property type="entry name" value="Rhodopsin 7-helix transmembrane proteins"/>
    <property type="match status" value="1"/>
</dbReference>
<dbReference type="PANTHER" id="PTHR12011">
    <property type="entry name" value="ADHESION G-PROTEIN COUPLED RECEPTOR"/>
    <property type="match status" value="1"/>
</dbReference>
<evidence type="ECO:0000256" key="6">
    <source>
        <dbReference type="SAM" id="Phobius"/>
    </source>
</evidence>
<evidence type="ECO:0000256" key="2">
    <source>
        <dbReference type="ARBA" id="ARBA00022692"/>
    </source>
</evidence>
<name>A0ABM0MMI9_SACKO</name>
<keyword evidence="2 6" id="KW-0812">Transmembrane</keyword>
<organism evidence="8 9">
    <name type="scientific">Saccoglossus kowalevskii</name>
    <name type="common">Acorn worm</name>
    <dbReference type="NCBI Taxonomy" id="10224"/>
    <lineage>
        <taxon>Eukaryota</taxon>
        <taxon>Metazoa</taxon>
        <taxon>Hemichordata</taxon>
        <taxon>Enteropneusta</taxon>
        <taxon>Harrimaniidae</taxon>
        <taxon>Saccoglossus</taxon>
    </lineage>
</organism>
<dbReference type="RefSeq" id="XP_006821230.1">
    <property type="nucleotide sequence ID" value="XM_006821167.1"/>
</dbReference>
<feature type="region of interest" description="Disordered" evidence="5">
    <location>
        <begin position="223"/>
        <end position="243"/>
    </location>
</feature>
<evidence type="ECO:0000256" key="1">
    <source>
        <dbReference type="ARBA" id="ARBA00004141"/>
    </source>
</evidence>
<evidence type="ECO:0000259" key="7">
    <source>
        <dbReference type="PROSITE" id="PS50261"/>
    </source>
</evidence>
<evidence type="ECO:0000256" key="5">
    <source>
        <dbReference type="SAM" id="MobiDB-lite"/>
    </source>
</evidence>
<feature type="domain" description="G-protein coupled receptors family 2 profile 2" evidence="7">
    <location>
        <begin position="1"/>
        <end position="176"/>
    </location>
</feature>
<feature type="transmembrane region" description="Helical" evidence="6">
    <location>
        <begin position="6"/>
        <end position="30"/>
    </location>
</feature>
<dbReference type="Pfam" id="PF00002">
    <property type="entry name" value="7tm_2"/>
    <property type="match status" value="1"/>
</dbReference>
<dbReference type="PROSITE" id="PS50261">
    <property type="entry name" value="G_PROTEIN_RECEP_F2_4"/>
    <property type="match status" value="1"/>
</dbReference>
<sequence>MCVAILLHFCYLAVFAWMLVEGIHLYSKVVQVFGSESSKLKYYFLIGWGLPFIIVGISAAANHNGYGTEKHCWLDIASGQIWAFVGPALLIILINLVVLGMVVRIVINSAKMQKEKEYDHIKAGVKGALVLLPLLGLTWVFGLFAVDEGSLVFQYLFAIFNSLQGFFIFLFQCAFNSEVRAAYQRKKEKRALARGEFVTSTSGTHGGYETANRTTKTALTTFSSSDTSDYGRGSPAGLALSRKSSQSSAETLIKDDDSVISTSKVKLKDKHMDTASYKAPSSPLPGTVEEDDDVEIVHC</sequence>
<evidence type="ECO:0000256" key="4">
    <source>
        <dbReference type="ARBA" id="ARBA00023136"/>
    </source>
</evidence>
<dbReference type="Proteomes" id="UP000694865">
    <property type="component" value="Unplaced"/>
</dbReference>
<protein>
    <submittedName>
        <fullName evidence="9">Probable G-protein coupled receptor 133-like</fullName>
    </submittedName>
</protein>